<accession>A0A2H5A2W0</accession>
<dbReference type="InterPro" id="IPR000572">
    <property type="entry name" value="OxRdtase_Mopterin-bd_dom"/>
</dbReference>
<dbReference type="OrthoDB" id="24039at2157"/>
<reference evidence="2 3" key="1">
    <citation type="submission" date="2017-01" db="EMBL/GenBank/DDBJ databases">
        <title>A Red Light-Sensitive Sensory Rhodopsin I From Haloarcula taiwanensis, A New Haloarchaeon Isolated From Taiwan.</title>
        <authorList>
            <person name="Yang C.-S."/>
            <person name="Han Y.-A."/>
            <person name="Chen P.-C."/>
            <person name="Ng W.V."/>
            <person name="Chen T.-W."/>
        </authorList>
    </citation>
    <scope>NUCLEOTIDE SEQUENCE [LARGE SCALE GENOMIC DNA]</scope>
    <source>
        <strain evidence="2 3">Taiwanensis</strain>
    </source>
</reference>
<proteinExistence type="predicted"/>
<dbReference type="Pfam" id="PF00174">
    <property type="entry name" value="Oxidored_molyb"/>
    <property type="match status" value="1"/>
</dbReference>
<sequence length="63" mass="6914">MDILESHAVPNTVGPERWRLEVTGAVAEAVQFTQDELLALPAGEITDDFTCVEGWQAKDLSLE</sequence>
<dbReference type="AlphaFoldDB" id="A0A2H5A2W0"/>
<name>A0A2H5A2W0_9EURY</name>
<keyword evidence="3" id="KW-1185">Reference proteome</keyword>
<dbReference type="KEGG" id="hta:BVU17_15795"/>
<dbReference type="Proteomes" id="UP000242917">
    <property type="component" value="Chromosome II"/>
</dbReference>
<dbReference type="EMBL" id="CP019155">
    <property type="protein sequence ID" value="AUG49053.1"/>
    <property type="molecule type" value="Genomic_DNA"/>
</dbReference>
<organism evidence="2 3">
    <name type="scientific">Haloarcula taiwanensis</name>
    <dbReference type="NCBI Taxonomy" id="1932004"/>
    <lineage>
        <taxon>Archaea</taxon>
        <taxon>Methanobacteriati</taxon>
        <taxon>Methanobacteriota</taxon>
        <taxon>Stenosarchaea group</taxon>
        <taxon>Halobacteria</taxon>
        <taxon>Halobacteriales</taxon>
        <taxon>Haloarculaceae</taxon>
        <taxon>Haloarcula</taxon>
    </lineage>
</organism>
<feature type="domain" description="Oxidoreductase molybdopterin-binding" evidence="1">
    <location>
        <begin position="8"/>
        <end position="53"/>
    </location>
</feature>
<evidence type="ECO:0000313" key="2">
    <source>
        <dbReference type="EMBL" id="AUG49053.1"/>
    </source>
</evidence>
<protein>
    <recommendedName>
        <fullName evidence="1">Oxidoreductase molybdopterin-binding domain-containing protein</fullName>
    </recommendedName>
</protein>
<evidence type="ECO:0000313" key="3">
    <source>
        <dbReference type="Proteomes" id="UP000242917"/>
    </source>
</evidence>
<dbReference type="SUPFAM" id="SSF56524">
    <property type="entry name" value="Oxidoreductase molybdopterin-binding domain"/>
    <property type="match status" value="1"/>
</dbReference>
<evidence type="ECO:0000259" key="1">
    <source>
        <dbReference type="Pfam" id="PF00174"/>
    </source>
</evidence>
<gene>
    <name evidence="2" type="ORF">BVU17_15795</name>
</gene>
<dbReference type="Gene3D" id="3.90.420.10">
    <property type="entry name" value="Oxidoreductase, molybdopterin-binding domain"/>
    <property type="match status" value="1"/>
</dbReference>
<dbReference type="InterPro" id="IPR036374">
    <property type="entry name" value="OxRdtase_Mopterin-bd_sf"/>
</dbReference>